<feature type="binding site" evidence="10">
    <location>
        <begin position="282"/>
        <end position="285"/>
    </location>
    <ligand>
        <name>GMP</name>
        <dbReference type="ChEBI" id="CHEBI:58115"/>
    </ligand>
</feature>
<feature type="binding site" evidence="10">
    <location>
        <begin position="309"/>
        <end position="312"/>
    </location>
    <ligand>
        <name>GMP</name>
        <dbReference type="ChEBI" id="CHEBI:58115"/>
    </ligand>
</feature>
<keyword evidence="4 10" id="KW-0547">Nucleotide-binding</keyword>
<keyword evidence="7 11" id="KW-0464">Manganese</keyword>
<dbReference type="GO" id="GO:0030145">
    <property type="term" value="F:manganese ion binding"/>
    <property type="evidence" value="ECO:0007669"/>
    <property type="project" value="TreeGrafter"/>
</dbReference>
<dbReference type="Proteomes" id="UP000823937">
    <property type="component" value="Unassembled WGS sequence"/>
</dbReference>
<organism evidence="12 13">
    <name type="scientific">Candidatus Pseudogracilibacillus intestinigallinarum</name>
    <dbReference type="NCBI Taxonomy" id="2838742"/>
    <lineage>
        <taxon>Bacteria</taxon>
        <taxon>Bacillati</taxon>
        <taxon>Bacillota</taxon>
        <taxon>Bacilli</taxon>
        <taxon>Bacillales</taxon>
        <taxon>Bacillaceae</taxon>
        <taxon>Pseudogracilibacillus</taxon>
    </lineage>
</organism>
<sequence length="394" mass="43627">MKTIIFGEHEEDTIRQFHQCLQVGQVVGGALCADGHYGYSQPVGGVVVYDNQISPSGVGYDIACGNKAVKTDLLYTDIKDAMPKIMDEIQKNIIFGFGKKNPNPPDHALFDDDAWNVYKEIGKHEHDTLKALARTQLGTTGSGNHYVDILIDQKTDEVWVANHFGSRGLGHRTATGFLNLANGRDFSDRPKGEAMETPPTIFHLDSEFGSMYFEAMNLAGKYAYAGRDYVIDVVLHILQANSIDEVHNHHNFAWKETHFGNEYVVVRKGATPAFPGQRGFVGGSMGDISVILEGVHSSKSEEAFYSTVHGSGRIMSRTQAAGKMNWKTRKRRGGIISEKDMLMAVRDYGVELRGAGTDESPFVYRKLQEVLHAHEETINILHVLKPIGVLMATD</sequence>
<gene>
    <name evidence="12" type="ORF">H9895_00800</name>
</gene>
<protein>
    <recommendedName>
        <fullName evidence="1">3'-phosphate/5'-hydroxy nucleic acid ligase</fullName>
        <ecNumber evidence="1">6.5.1.8</ecNumber>
    </recommendedName>
</protein>
<evidence type="ECO:0000256" key="4">
    <source>
        <dbReference type="ARBA" id="ARBA00022741"/>
    </source>
</evidence>
<evidence type="ECO:0000256" key="3">
    <source>
        <dbReference type="ARBA" id="ARBA00022723"/>
    </source>
</evidence>
<dbReference type="GO" id="GO:0006281">
    <property type="term" value="P:DNA repair"/>
    <property type="evidence" value="ECO:0007669"/>
    <property type="project" value="TreeGrafter"/>
</dbReference>
<name>A0A9D1TJR5_9BACI</name>
<accession>A0A9D1TJR5</accession>
<keyword evidence="2" id="KW-0436">Ligase</keyword>
<feature type="binding site" evidence="11">
    <location>
        <position position="250"/>
    </location>
    <ligand>
        <name>Mn(2+)</name>
        <dbReference type="ChEBI" id="CHEBI:29035"/>
        <label>2</label>
    </ligand>
</feature>
<evidence type="ECO:0000313" key="12">
    <source>
        <dbReference type="EMBL" id="HIV73602.1"/>
    </source>
</evidence>
<proteinExistence type="predicted"/>
<evidence type="ECO:0000256" key="10">
    <source>
        <dbReference type="PIRSR" id="PIRSR601233-2"/>
    </source>
</evidence>
<keyword evidence="5" id="KW-0692">RNA repair</keyword>
<dbReference type="InterPro" id="IPR036025">
    <property type="entry name" value="RtcB-like_sf"/>
</dbReference>
<dbReference type="EC" id="6.5.1.8" evidence="1"/>
<dbReference type="GO" id="GO:0005525">
    <property type="term" value="F:GTP binding"/>
    <property type="evidence" value="ECO:0007669"/>
    <property type="project" value="UniProtKB-KW"/>
</dbReference>
<reference evidence="12" key="1">
    <citation type="journal article" date="2021" name="PeerJ">
        <title>Extensive microbial diversity within the chicken gut microbiome revealed by metagenomics and culture.</title>
        <authorList>
            <person name="Gilroy R."/>
            <person name="Ravi A."/>
            <person name="Getino M."/>
            <person name="Pursley I."/>
            <person name="Horton D.L."/>
            <person name="Alikhan N.F."/>
            <person name="Baker D."/>
            <person name="Gharbi K."/>
            <person name="Hall N."/>
            <person name="Watson M."/>
            <person name="Adriaenssens E.M."/>
            <person name="Foster-Nyarko E."/>
            <person name="Jarju S."/>
            <person name="Secka A."/>
            <person name="Antonio M."/>
            <person name="Oren A."/>
            <person name="Chaudhuri R.R."/>
            <person name="La Ragione R."/>
            <person name="Hildebrand F."/>
            <person name="Pallen M.J."/>
        </authorList>
    </citation>
    <scope>NUCLEOTIDE SEQUENCE</scope>
    <source>
        <strain evidence="12">CHK169-2315</strain>
    </source>
</reference>
<dbReference type="GO" id="GO:0042245">
    <property type="term" value="P:RNA repair"/>
    <property type="evidence" value="ECO:0007669"/>
    <property type="project" value="UniProtKB-KW"/>
</dbReference>
<feature type="binding site" evidence="10">
    <location>
        <position position="289"/>
    </location>
    <ligand>
        <name>GMP</name>
        <dbReference type="ChEBI" id="CHEBI:58115"/>
    </ligand>
</feature>
<dbReference type="InterPro" id="IPR001233">
    <property type="entry name" value="RtcB"/>
</dbReference>
<dbReference type="EMBL" id="DXHX01000014">
    <property type="protein sequence ID" value="HIV73602.1"/>
    <property type="molecule type" value="Genomic_DNA"/>
</dbReference>
<evidence type="ECO:0000256" key="7">
    <source>
        <dbReference type="ARBA" id="ARBA00023211"/>
    </source>
</evidence>
<dbReference type="GO" id="GO:0006396">
    <property type="term" value="P:RNA processing"/>
    <property type="evidence" value="ECO:0007669"/>
    <property type="project" value="InterPro"/>
</dbReference>
<keyword evidence="6 10" id="KW-0342">GTP-binding</keyword>
<dbReference type="GO" id="GO:0170057">
    <property type="term" value="F:RNA ligase (GTP) activity"/>
    <property type="evidence" value="ECO:0007669"/>
    <property type="project" value="UniProtKB-EC"/>
</dbReference>
<evidence type="ECO:0000313" key="13">
    <source>
        <dbReference type="Proteomes" id="UP000823937"/>
    </source>
</evidence>
<evidence type="ECO:0000256" key="6">
    <source>
        <dbReference type="ARBA" id="ARBA00023134"/>
    </source>
</evidence>
<feature type="binding site" evidence="11">
    <location>
        <position position="163"/>
    </location>
    <ligand>
        <name>Mn(2+)</name>
        <dbReference type="ChEBI" id="CHEBI:29035"/>
        <label>2</label>
    </ligand>
</feature>
<evidence type="ECO:0000256" key="2">
    <source>
        <dbReference type="ARBA" id="ARBA00022598"/>
    </source>
</evidence>
<dbReference type="Pfam" id="PF01139">
    <property type="entry name" value="RtcB"/>
    <property type="match status" value="1"/>
</dbReference>
<evidence type="ECO:0000256" key="8">
    <source>
        <dbReference type="ARBA" id="ARBA00047746"/>
    </source>
</evidence>
<dbReference type="InterPro" id="IPR052915">
    <property type="entry name" value="RtcB-like"/>
</dbReference>
<dbReference type="SUPFAM" id="SSF103365">
    <property type="entry name" value="Hypothetical protein PH1602"/>
    <property type="match status" value="1"/>
</dbReference>
<comment type="catalytic activity">
    <reaction evidence="8">
        <text>a 3'-end 3'-phospho-ribonucleotide-RNA + a 5'-end dephospho-ribonucleoside-RNA + GTP = a ribonucleotidyl-ribonucleotide-RNA + GMP + diphosphate</text>
        <dbReference type="Rhea" id="RHEA:68076"/>
        <dbReference type="Rhea" id="RHEA-COMP:10463"/>
        <dbReference type="Rhea" id="RHEA-COMP:13936"/>
        <dbReference type="Rhea" id="RHEA-COMP:17355"/>
        <dbReference type="ChEBI" id="CHEBI:33019"/>
        <dbReference type="ChEBI" id="CHEBI:37565"/>
        <dbReference type="ChEBI" id="CHEBI:58115"/>
        <dbReference type="ChEBI" id="CHEBI:83062"/>
        <dbReference type="ChEBI" id="CHEBI:138284"/>
        <dbReference type="ChEBI" id="CHEBI:173118"/>
        <dbReference type="EC" id="6.5.1.8"/>
    </reaction>
</comment>
<comment type="caution">
    <text evidence="12">The sequence shown here is derived from an EMBL/GenBank/DDBJ whole genome shotgun (WGS) entry which is preliminary data.</text>
</comment>
<reference evidence="12" key="2">
    <citation type="submission" date="2021-04" db="EMBL/GenBank/DDBJ databases">
        <authorList>
            <person name="Gilroy R."/>
        </authorList>
    </citation>
    <scope>NUCLEOTIDE SEQUENCE</scope>
    <source>
        <strain evidence="12">CHK169-2315</strain>
    </source>
</reference>
<feature type="active site" description="GMP-histidine intermediate" evidence="9">
    <location>
        <position position="309"/>
    </location>
</feature>
<evidence type="ECO:0000256" key="5">
    <source>
        <dbReference type="ARBA" id="ARBA00022800"/>
    </source>
</evidence>
<comment type="cofactor">
    <cofactor evidence="11">
        <name>Mn(2+)</name>
        <dbReference type="ChEBI" id="CHEBI:29035"/>
    </cofactor>
    <text evidence="11">Binds 2 manganese ions per subunit.</text>
</comment>
<feature type="binding site" evidence="11">
    <location>
        <position position="61"/>
    </location>
    <ligand>
        <name>Mn(2+)</name>
        <dbReference type="ChEBI" id="CHEBI:29035"/>
        <label>1</label>
    </ligand>
</feature>
<dbReference type="PANTHER" id="PTHR43749">
    <property type="entry name" value="RNA-SPLICING LIGASE RTCB"/>
    <property type="match status" value="1"/>
</dbReference>
<feature type="binding site" evidence="10">
    <location>
        <begin position="250"/>
        <end position="251"/>
    </location>
    <ligand>
        <name>GMP</name>
        <dbReference type="ChEBI" id="CHEBI:58115"/>
    </ligand>
</feature>
<dbReference type="AlphaFoldDB" id="A0A9D1TJR5"/>
<feature type="binding site" evidence="11">
    <location>
        <position position="145"/>
    </location>
    <ligand>
        <name>Mn(2+)</name>
        <dbReference type="ChEBI" id="CHEBI:29035"/>
        <label>1</label>
    </ligand>
</feature>
<evidence type="ECO:0000256" key="11">
    <source>
        <dbReference type="PIRSR" id="PIRSR601233-3"/>
    </source>
</evidence>
<keyword evidence="3 11" id="KW-0479">Metal-binding</keyword>
<dbReference type="PANTHER" id="PTHR43749:SF2">
    <property type="entry name" value="RNA-SPLICING LIGASE RTCB"/>
    <property type="match status" value="1"/>
</dbReference>
<evidence type="ECO:0000256" key="1">
    <source>
        <dbReference type="ARBA" id="ARBA00012726"/>
    </source>
</evidence>
<evidence type="ECO:0000256" key="9">
    <source>
        <dbReference type="PIRSR" id="PIRSR601233-1"/>
    </source>
</evidence>
<dbReference type="GO" id="GO:0003909">
    <property type="term" value="F:DNA ligase activity"/>
    <property type="evidence" value="ECO:0007669"/>
    <property type="project" value="TreeGrafter"/>
</dbReference>
<dbReference type="Gene3D" id="3.90.1860.10">
    <property type="entry name" value="tRNA-splicing ligase RtcB"/>
    <property type="match status" value="1"/>
</dbReference>